<keyword evidence="1" id="KW-0732">Signal</keyword>
<proteinExistence type="predicted"/>
<feature type="chain" id="PRO_5003240016" evidence="1">
    <location>
        <begin position="24"/>
        <end position="98"/>
    </location>
</feature>
<evidence type="ECO:0000313" key="2">
    <source>
        <dbReference type="EMBL" id="EFX85706.1"/>
    </source>
</evidence>
<dbReference type="InParanoid" id="E9G476"/>
<feature type="signal peptide" evidence="1">
    <location>
        <begin position="1"/>
        <end position="23"/>
    </location>
</feature>
<dbReference type="eggNOG" id="ENOG502S8U2">
    <property type="taxonomic scope" value="Eukaryota"/>
</dbReference>
<gene>
    <name evidence="2" type="ORF">DAPPUDRAFT_290676</name>
</gene>
<evidence type="ECO:0000256" key="1">
    <source>
        <dbReference type="SAM" id="SignalP"/>
    </source>
</evidence>
<reference evidence="2 3" key="1">
    <citation type="journal article" date="2011" name="Science">
        <title>The ecoresponsive genome of Daphnia pulex.</title>
        <authorList>
            <person name="Colbourne J.K."/>
            <person name="Pfrender M.E."/>
            <person name="Gilbert D."/>
            <person name="Thomas W.K."/>
            <person name="Tucker A."/>
            <person name="Oakley T.H."/>
            <person name="Tokishita S."/>
            <person name="Aerts A."/>
            <person name="Arnold G.J."/>
            <person name="Basu M.K."/>
            <person name="Bauer D.J."/>
            <person name="Caceres C.E."/>
            <person name="Carmel L."/>
            <person name="Casola C."/>
            <person name="Choi J.H."/>
            <person name="Detter J.C."/>
            <person name="Dong Q."/>
            <person name="Dusheyko S."/>
            <person name="Eads B.D."/>
            <person name="Frohlich T."/>
            <person name="Geiler-Samerotte K.A."/>
            <person name="Gerlach D."/>
            <person name="Hatcher P."/>
            <person name="Jogdeo S."/>
            <person name="Krijgsveld J."/>
            <person name="Kriventseva E.V."/>
            <person name="Kultz D."/>
            <person name="Laforsch C."/>
            <person name="Lindquist E."/>
            <person name="Lopez J."/>
            <person name="Manak J.R."/>
            <person name="Muller J."/>
            <person name="Pangilinan J."/>
            <person name="Patwardhan R.P."/>
            <person name="Pitluck S."/>
            <person name="Pritham E.J."/>
            <person name="Rechtsteiner A."/>
            <person name="Rho M."/>
            <person name="Rogozin I.B."/>
            <person name="Sakarya O."/>
            <person name="Salamov A."/>
            <person name="Schaack S."/>
            <person name="Shapiro H."/>
            <person name="Shiga Y."/>
            <person name="Skalitzky C."/>
            <person name="Smith Z."/>
            <person name="Souvorov A."/>
            <person name="Sung W."/>
            <person name="Tang Z."/>
            <person name="Tsuchiya D."/>
            <person name="Tu H."/>
            <person name="Vos H."/>
            <person name="Wang M."/>
            <person name="Wolf Y.I."/>
            <person name="Yamagata H."/>
            <person name="Yamada T."/>
            <person name="Ye Y."/>
            <person name="Shaw J.R."/>
            <person name="Andrews J."/>
            <person name="Crease T.J."/>
            <person name="Tang H."/>
            <person name="Lucas S.M."/>
            <person name="Robertson H.M."/>
            <person name="Bork P."/>
            <person name="Koonin E.V."/>
            <person name="Zdobnov E.M."/>
            <person name="Grigoriev I.V."/>
            <person name="Lynch M."/>
            <person name="Boore J.L."/>
        </authorList>
    </citation>
    <scope>NUCLEOTIDE SEQUENCE [LARGE SCALE GENOMIC DNA]</scope>
</reference>
<organism evidence="2 3">
    <name type="scientific">Daphnia pulex</name>
    <name type="common">Water flea</name>
    <dbReference type="NCBI Taxonomy" id="6669"/>
    <lineage>
        <taxon>Eukaryota</taxon>
        <taxon>Metazoa</taxon>
        <taxon>Ecdysozoa</taxon>
        <taxon>Arthropoda</taxon>
        <taxon>Crustacea</taxon>
        <taxon>Branchiopoda</taxon>
        <taxon>Diplostraca</taxon>
        <taxon>Cladocera</taxon>
        <taxon>Anomopoda</taxon>
        <taxon>Daphniidae</taxon>
        <taxon>Daphnia</taxon>
    </lineage>
</organism>
<protein>
    <submittedName>
        <fullName evidence="2">Putative allatostatin C preprohormone</fullName>
    </submittedName>
</protein>
<evidence type="ECO:0000313" key="3">
    <source>
        <dbReference type="Proteomes" id="UP000000305"/>
    </source>
</evidence>
<dbReference type="Proteomes" id="UP000000305">
    <property type="component" value="Unassembled WGS sequence"/>
</dbReference>
<dbReference type="HOGENOM" id="CLU_160227_0_0_1"/>
<name>E9G476_DAPPU</name>
<accession>E9G476</accession>
<sequence>MMAKISAVVPVAILLYLAASGAAKSTDREETESTDFGQDIEVLGAVPDDGSVETALLNYLFAKQIVARLRTNANPQDLMRKRSYWKQCAFNAVSCFGK</sequence>
<keyword evidence="3" id="KW-1185">Reference proteome</keyword>
<dbReference type="EMBL" id="GL732531">
    <property type="protein sequence ID" value="EFX85706.1"/>
    <property type="molecule type" value="Genomic_DNA"/>
</dbReference>
<dbReference type="OrthoDB" id="6410451at2759"/>
<dbReference type="KEGG" id="dpx:DAPPUDRAFT_290676"/>
<dbReference type="AlphaFoldDB" id="E9G476"/>